<dbReference type="EMBL" id="FMJD01000005">
    <property type="protein sequence ID" value="SCM74522.1"/>
    <property type="molecule type" value="Genomic_DNA"/>
</dbReference>
<organism evidence="1">
    <name type="scientific">uncultured Pleomorphomonas sp</name>
    <dbReference type="NCBI Taxonomy" id="442121"/>
    <lineage>
        <taxon>Bacteria</taxon>
        <taxon>Pseudomonadati</taxon>
        <taxon>Pseudomonadota</taxon>
        <taxon>Alphaproteobacteria</taxon>
        <taxon>Hyphomicrobiales</taxon>
        <taxon>Pleomorphomonadaceae</taxon>
        <taxon>Pleomorphomonas</taxon>
        <taxon>environmental samples</taxon>
    </lineage>
</organism>
<evidence type="ECO:0000313" key="1">
    <source>
        <dbReference type="EMBL" id="SCM74522.1"/>
    </source>
</evidence>
<protein>
    <submittedName>
        <fullName evidence="1">Uncharacterized protein</fullName>
    </submittedName>
</protein>
<proteinExistence type="predicted"/>
<dbReference type="AlphaFoldDB" id="A0A212LAB9"/>
<accession>A0A212LAB9</accession>
<sequence length="23" mass="2713">MPNRQKLTISAPRWAAFVYRLGH</sequence>
<gene>
    <name evidence="1" type="ORF">KL86PLE_130248</name>
</gene>
<reference evidence="1" key="1">
    <citation type="submission" date="2016-08" db="EMBL/GenBank/DDBJ databases">
        <authorList>
            <person name="Seilhamer J.J."/>
        </authorList>
    </citation>
    <scope>NUCLEOTIDE SEQUENCE</scope>
    <source>
        <strain evidence="1">86</strain>
    </source>
</reference>
<name>A0A212LAB9_9HYPH</name>